<dbReference type="Gene3D" id="1.10.540.10">
    <property type="entry name" value="Acyl-CoA dehydrogenase/oxidase, N-terminal domain"/>
    <property type="match status" value="1"/>
</dbReference>
<proteinExistence type="inferred from homology"/>
<dbReference type="EMBL" id="AP027272">
    <property type="protein sequence ID" value="BDX07372.1"/>
    <property type="molecule type" value="Genomic_DNA"/>
</dbReference>
<keyword evidence="4 7" id="KW-0285">Flavoprotein</keyword>
<dbReference type="Gene3D" id="2.40.110.10">
    <property type="entry name" value="Butyryl-CoA Dehydrogenase, subunit A, domain 2"/>
    <property type="match status" value="1"/>
</dbReference>
<dbReference type="GO" id="GO:0050660">
    <property type="term" value="F:flavin adenine dinucleotide binding"/>
    <property type="evidence" value="ECO:0007669"/>
    <property type="project" value="InterPro"/>
</dbReference>
<dbReference type="AlphaFoldDB" id="A0AA48HPN8"/>
<feature type="domain" description="Acyl-CoA dehydrogenase/oxidase N-terminal" evidence="10">
    <location>
        <begin position="45"/>
        <end position="169"/>
    </location>
</feature>
<dbReference type="PANTHER" id="PTHR48083">
    <property type="entry name" value="MEDIUM-CHAIN SPECIFIC ACYL-COA DEHYDROGENASE, MITOCHONDRIAL-RELATED"/>
    <property type="match status" value="1"/>
</dbReference>
<sequence>MTVNDIHSINLKIFTSFNCFGCIHWLYQMLNRVIIMNFEHSELCQQYLERVRAFMQEHIFPVEAQIMRENHEINGHGDWTRWQVPGQIKALKQKAKEQGLWNLFLPDAELGQGLSCVDYAPLAEEMGKCLFGAEIFNCNAPDTGNMEVLYHFGSEAQKDQWLTPLLAGEIRSVFGMTEPDVASSDATNMQASITLDGDEVVVNGRKWWTTGLGHPDAKIAIVMGLTDASAEKHSQHSMVLVPLDAPGVKIERMLTACGDYDAPYGHGEMSFTDVRVPKANIIMGLGKGFAIAQGRLGPGRIHHCMRAIGAAERSLELMIKRGASREAFGKPLIKLGGNLERVAQARMLIEQARLLTLNAAWKIDNLGVKKAMTEISAIKVVVPNMLQTVVDMAIQMHGGMGVSGDTPLYGFSVMARSLRLADGPDEVHMGMVSRLELAKYK</sequence>
<keyword evidence="5 7" id="KW-0274">FAD</keyword>
<evidence type="ECO:0000259" key="10">
    <source>
        <dbReference type="Pfam" id="PF02771"/>
    </source>
</evidence>
<dbReference type="InterPro" id="IPR009075">
    <property type="entry name" value="AcylCo_DH/oxidase_C"/>
</dbReference>
<dbReference type="InterPro" id="IPR013786">
    <property type="entry name" value="AcylCoA_DH/ox_N"/>
</dbReference>
<dbReference type="Proteomes" id="UP001333710">
    <property type="component" value="Chromosome"/>
</dbReference>
<dbReference type="KEGG" id="pmaw:MACH26_28930"/>
<dbReference type="InterPro" id="IPR050741">
    <property type="entry name" value="Acyl-CoA_dehydrogenase"/>
</dbReference>
<evidence type="ECO:0000256" key="1">
    <source>
        <dbReference type="ARBA" id="ARBA00001974"/>
    </source>
</evidence>
<name>A0AA48HPN8_9ALTE</name>
<dbReference type="Pfam" id="PF02771">
    <property type="entry name" value="Acyl-CoA_dh_N"/>
    <property type="match status" value="1"/>
</dbReference>
<dbReference type="Pfam" id="PF02770">
    <property type="entry name" value="Acyl-CoA_dh_M"/>
    <property type="match status" value="1"/>
</dbReference>
<dbReference type="InterPro" id="IPR046373">
    <property type="entry name" value="Acyl-CoA_Oxase/DH_mid-dom_sf"/>
</dbReference>
<dbReference type="PANTHER" id="PTHR48083:SF13">
    <property type="entry name" value="ACYL-COA DEHYDROGENASE FAMILY MEMBER 11"/>
    <property type="match status" value="1"/>
</dbReference>
<comment type="cofactor">
    <cofactor evidence="1 7">
        <name>FAD</name>
        <dbReference type="ChEBI" id="CHEBI:57692"/>
    </cofactor>
</comment>
<evidence type="ECO:0000256" key="3">
    <source>
        <dbReference type="ARBA" id="ARBA00011738"/>
    </source>
</evidence>
<evidence type="ECO:0000313" key="11">
    <source>
        <dbReference type="EMBL" id="BDX07372.1"/>
    </source>
</evidence>
<comment type="similarity">
    <text evidence="2 7">Belongs to the acyl-CoA dehydrogenase family.</text>
</comment>
<dbReference type="InterPro" id="IPR009100">
    <property type="entry name" value="AcylCoA_DH/oxidase_NM_dom_sf"/>
</dbReference>
<reference evidence="11" key="1">
    <citation type="submission" date="2023-01" db="EMBL/GenBank/DDBJ databases">
        <title>Complete genome sequence of Planctobacterium marinum strain Dej080120_11.</title>
        <authorList>
            <person name="Ueki S."/>
            <person name="Maruyama F."/>
        </authorList>
    </citation>
    <scope>NUCLEOTIDE SEQUENCE</scope>
    <source>
        <strain evidence="11">Dej080120_11</strain>
    </source>
</reference>
<comment type="subunit">
    <text evidence="3">Homodimer.</text>
</comment>
<dbReference type="GO" id="GO:0005737">
    <property type="term" value="C:cytoplasm"/>
    <property type="evidence" value="ECO:0007669"/>
    <property type="project" value="TreeGrafter"/>
</dbReference>
<evidence type="ECO:0000259" key="8">
    <source>
        <dbReference type="Pfam" id="PF00441"/>
    </source>
</evidence>
<feature type="domain" description="Acyl-CoA oxidase/dehydrogenase middle" evidence="9">
    <location>
        <begin position="174"/>
        <end position="274"/>
    </location>
</feature>
<gene>
    <name evidence="11" type="ORF">MACH26_28930</name>
</gene>
<dbReference type="Pfam" id="PF00441">
    <property type="entry name" value="Acyl-CoA_dh_1"/>
    <property type="match status" value="1"/>
</dbReference>
<dbReference type="SUPFAM" id="SSF56645">
    <property type="entry name" value="Acyl-CoA dehydrogenase NM domain-like"/>
    <property type="match status" value="1"/>
</dbReference>
<evidence type="ECO:0000256" key="6">
    <source>
        <dbReference type="ARBA" id="ARBA00023002"/>
    </source>
</evidence>
<evidence type="ECO:0000256" key="2">
    <source>
        <dbReference type="ARBA" id="ARBA00009347"/>
    </source>
</evidence>
<keyword evidence="12" id="KW-1185">Reference proteome</keyword>
<dbReference type="SUPFAM" id="SSF47203">
    <property type="entry name" value="Acyl-CoA dehydrogenase C-terminal domain-like"/>
    <property type="match status" value="1"/>
</dbReference>
<evidence type="ECO:0000256" key="7">
    <source>
        <dbReference type="RuleBase" id="RU362125"/>
    </source>
</evidence>
<dbReference type="GO" id="GO:0033539">
    <property type="term" value="P:fatty acid beta-oxidation using acyl-CoA dehydrogenase"/>
    <property type="evidence" value="ECO:0007669"/>
    <property type="project" value="TreeGrafter"/>
</dbReference>
<protein>
    <submittedName>
        <fullName evidence="11">Acyl-CoA dehydrogenase</fullName>
    </submittedName>
</protein>
<accession>A0AA48HPN8</accession>
<organism evidence="11 12">
    <name type="scientific">Planctobacterium marinum</name>
    <dbReference type="NCBI Taxonomy" id="1631968"/>
    <lineage>
        <taxon>Bacteria</taxon>
        <taxon>Pseudomonadati</taxon>
        <taxon>Pseudomonadota</taxon>
        <taxon>Gammaproteobacteria</taxon>
        <taxon>Alteromonadales</taxon>
        <taxon>Alteromonadaceae</taxon>
        <taxon>Planctobacterium</taxon>
    </lineage>
</organism>
<dbReference type="InterPro" id="IPR006091">
    <property type="entry name" value="Acyl-CoA_Oxase/DH_mid-dom"/>
</dbReference>
<evidence type="ECO:0000256" key="4">
    <source>
        <dbReference type="ARBA" id="ARBA00022630"/>
    </source>
</evidence>
<keyword evidence="6 7" id="KW-0560">Oxidoreductase</keyword>
<dbReference type="InterPro" id="IPR037069">
    <property type="entry name" value="AcylCoA_DH/ox_N_sf"/>
</dbReference>
<evidence type="ECO:0000313" key="12">
    <source>
        <dbReference type="Proteomes" id="UP001333710"/>
    </source>
</evidence>
<evidence type="ECO:0000259" key="9">
    <source>
        <dbReference type="Pfam" id="PF02770"/>
    </source>
</evidence>
<dbReference type="Gene3D" id="1.20.140.10">
    <property type="entry name" value="Butyryl-CoA Dehydrogenase, subunit A, domain 3"/>
    <property type="match status" value="1"/>
</dbReference>
<evidence type="ECO:0000256" key="5">
    <source>
        <dbReference type="ARBA" id="ARBA00022827"/>
    </source>
</evidence>
<dbReference type="FunFam" id="2.40.110.10:FF:000002">
    <property type="entry name" value="Acyl-CoA dehydrogenase fadE12"/>
    <property type="match status" value="1"/>
</dbReference>
<feature type="domain" description="Acyl-CoA dehydrogenase/oxidase C-terminal" evidence="8">
    <location>
        <begin position="286"/>
        <end position="434"/>
    </location>
</feature>
<dbReference type="InterPro" id="IPR036250">
    <property type="entry name" value="AcylCo_DH-like_C"/>
</dbReference>
<dbReference type="GO" id="GO:0003995">
    <property type="term" value="F:acyl-CoA dehydrogenase activity"/>
    <property type="evidence" value="ECO:0007669"/>
    <property type="project" value="TreeGrafter"/>
</dbReference>